<evidence type="ECO:0000256" key="3">
    <source>
        <dbReference type="ARBA" id="ARBA00022722"/>
    </source>
</evidence>
<dbReference type="GO" id="GO:0004519">
    <property type="term" value="F:endonuclease activity"/>
    <property type="evidence" value="ECO:0007669"/>
    <property type="project" value="UniProtKB-KW"/>
</dbReference>
<dbReference type="AlphaFoldDB" id="A0A2H0W5V0"/>
<comment type="caution">
    <text evidence="8">The sequence shown here is derived from an EMBL/GenBank/DDBJ whole genome shotgun (WGS) entry which is preliminary data.</text>
</comment>
<dbReference type="SUPFAM" id="SSF54786">
    <property type="entry name" value="YcfA/nrd intein domain"/>
    <property type="match status" value="1"/>
</dbReference>
<evidence type="ECO:0000313" key="9">
    <source>
        <dbReference type="Proteomes" id="UP000231382"/>
    </source>
</evidence>
<dbReference type="GO" id="GO:0003729">
    <property type="term" value="F:mRNA binding"/>
    <property type="evidence" value="ECO:0007669"/>
    <property type="project" value="InterPro"/>
</dbReference>
<proteinExistence type="inferred from homology"/>
<keyword evidence="5" id="KW-0378">Hydrolase</keyword>
<organism evidence="8 9">
    <name type="scientific">Candidatus Berkelbacteria bacterium CG10_big_fil_rev_8_21_14_0_10_43_13</name>
    <dbReference type="NCBI Taxonomy" id="1974514"/>
    <lineage>
        <taxon>Bacteria</taxon>
        <taxon>Candidatus Berkelbacteria</taxon>
    </lineage>
</organism>
<evidence type="ECO:0000256" key="4">
    <source>
        <dbReference type="ARBA" id="ARBA00022759"/>
    </source>
</evidence>
<keyword evidence="2" id="KW-1277">Toxin-antitoxin system</keyword>
<accession>A0A2H0W5V0</accession>
<keyword evidence="3" id="KW-0540">Nuclease</keyword>
<keyword evidence="7" id="KW-0346">Stress response</keyword>
<keyword evidence="4" id="KW-0255">Endonuclease</keyword>
<dbReference type="GO" id="GO:0016787">
    <property type="term" value="F:hydrolase activity"/>
    <property type="evidence" value="ECO:0007669"/>
    <property type="project" value="UniProtKB-KW"/>
</dbReference>
<evidence type="ECO:0000256" key="2">
    <source>
        <dbReference type="ARBA" id="ARBA00022649"/>
    </source>
</evidence>
<evidence type="ECO:0000256" key="5">
    <source>
        <dbReference type="ARBA" id="ARBA00022801"/>
    </source>
</evidence>
<dbReference type="EMBL" id="PEZW01000023">
    <property type="protein sequence ID" value="PIS07456.1"/>
    <property type="molecule type" value="Genomic_DNA"/>
</dbReference>
<name>A0A2H0W5V0_9BACT</name>
<evidence type="ECO:0000256" key="7">
    <source>
        <dbReference type="ARBA" id="ARBA00023016"/>
    </source>
</evidence>
<evidence type="ECO:0008006" key="10">
    <source>
        <dbReference type="Google" id="ProtNLM"/>
    </source>
</evidence>
<protein>
    <recommendedName>
        <fullName evidence="10">Type II toxin-antitoxin system HicA family toxin</fullName>
    </recommendedName>
</protein>
<keyword evidence="6" id="KW-0694">RNA-binding</keyword>
<evidence type="ECO:0000256" key="1">
    <source>
        <dbReference type="ARBA" id="ARBA00006620"/>
    </source>
</evidence>
<dbReference type="Pfam" id="PF07927">
    <property type="entry name" value="HicA_toxin"/>
    <property type="match status" value="1"/>
</dbReference>
<evidence type="ECO:0000313" key="8">
    <source>
        <dbReference type="EMBL" id="PIS07456.1"/>
    </source>
</evidence>
<reference evidence="9" key="1">
    <citation type="submission" date="2017-09" db="EMBL/GenBank/DDBJ databases">
        <title>Depth-based differentiation of microbial function through sediment-hosted aquifers and enrichment of novel symbionts in the deep terrestrial subsurface.</title>
        <authorList>
            <person name="Probst A.J."/>
            <person name="Ladd B."/>
            <person name="Jarett J.K."/>
            <person name="Geller-Mcgrath D.E."/>
            <person name="Sieber C.M.K."/>
            <person name="Emerson J.B."/>
            <person name="Anantharaman K."/>
            <person name="Thomas B.C."/>
            <person name="Malmstrom R."/>
            <person name="Stieglmeier M."/>
            <person name="Klingl A."/>
            <person name="Woyke T."/>
            <person name="Ryan C.M."/>
            <person name="Banfield J.F."/>
        </authorList>
    </citation>
    <scope>NUCLEOTIDE SEQUENCE [LARGE SCALE GENOMIC DNA]</scope>
</reference>
<dbReference type="Gene3D" id="3.30.920.30">
    <property type="entry name" value="Hypothetical protein"/>
    <property type="match status" value="1"/>
</dbReference>
<comment type="similarity">
    <text evidence="1">Belongs to the HicA mRNA interferase family.</text>
</comment>
<sequence length="74" mass="8311">MPSLSEIPDGINRTKFLKALGRLGFKVNTIGGKGSHVKVEYKNGKTITVPDKIHKQTLYYILKEIESYSGVTWD</sequence>
<dbReference type="InterPro" id="IPR038570">
    <property type="entry name" value="HicA_sf"/>
</dbReference>
<dbReference type="InterPro" id="IPR012933">
    <property type="entry name" value="HicA_mRNA_interferase"/>
</dbReference>
<dbReference type="Proteomes" id="UP000231382">
    <property type="component" value="Unassembled WGS sequence"/>
</dbReference>
<gene>
    <name evidence="8" type="ORF">COT78_03545</name>
</gene>
<evidence type="ECO:0000256" key="6">
    <source>
        <dbReference type="ARBA" id="ARBA00022884"/>
    </source>
</evidence>